<sequence length="159" mass="17192">MTEPTALTALIGTRESLQRDDRRGNRADPLFVELSQGFVLVPLDEDAWRVIGSALTDDDEVAASLSRLLAVMLGAAGLRQDVPGSVAYLELDQFHQSGWVALDGTVVEALVTDFDGSQLLTPETDWAFNRLLRRLGVRAGDGTDECTAVGLTEYLGEQA</sequence>
<gene>
    <name evidence="1" type="ORF">ACEZDB_04715</name>
</gene>
<evidence type="ECO:0000313" key="1">
    <source>
        <dbReference type="EMBL" id="MFC1429960.1"/>
    </source>
</evidence>
<name>A0ABV6WV86_9ACTN</name>
<dbReference type="Proteomes" id="UP001592530">
    <property type="component" value="Unassembled WGS sequence"/>
</dbReference>
<proteinExistence type="predicted"/>
<protein>
    <submittedName>
        <fullName evidence="1">Uncharacterized protein</fullName>
    </submittedName>
</protein>
<dbReference type="RefSeq" id="WP_380548965.1">
    <property type="nucleotide sequence ID" value="NZ_JBHEZY010000001.1"/>
</dbReference>
<dbReference type="EMBL" id="JBHEZY010000001">
    <property type="protein sequence ID" value="MFC1429960.1"/>
    <property type="molecule type" value="Genomic_DNA"/>
</dbReference>
<evidence type="ECO:0000313" key="2">
    <source>
        <dbReference type="Proteomes" id="UP001592530"/>
    </source>
</evidence>
<accession>A0ABV6WV86</accession>
<organism evidence="1 2">
    <name type="scientific">Streptacidiphilus alkalitolerans</name>
    <dbReference type="NCBI Taxonomy" id="3342712"/>
    <lineage>
        <taxon>Bacteria</taxon>
        <taxon>Bacillati</taxon>
        <taxon>Actinomycetota</taxon>
        <taxon>Actinomycetes</taxon>
        <taxon>Kitasatosporales</taxon>
        <taxon>Streptomycetaceae</taxon>
        <taxon>Streptacidiphilus</taxon>
    </lineage>
</organism>
<reference evidence="1 2" key="1">
    <citation type="submission" date="2024-09" db="EMBL/GenBank/DDBJ databases">
        <authorList>
            <person name="Lee S.D."/>
        </authorList>
    </citation>
    <scope>NUCLEOTIDE SEQUENCE [LARGE SCALE GENOMIC DNA]</scope>
    <source>
        <strain evidence="1 2">N1-3</strain>
    </source>
</reference>
<comment type="caution">
    <text evidence="1">The sequence shown here is derived from an EMBL/GenBank/DDBJ whole genome shotgun (WGS) entry which is preliminary data.</text>
</comment>